<comment type="pathway">
    <text evidence="3">Sphingolipid metabolism.</text>
</comment>
<evidence type="ECO:0000256" key="11">
    <source>
        <dbReference type="ARBA" id="ARBA00022989"/>
    </source>
</evidence>
<dbReference type="PANTHER" id="PTHR45197:SF1">
    <property type="entry name" value="SPHINGOLIPID C9-METHYLTRANSFERASE A-RELATED"/>
    <property type="match status" value="1"/>
</dbReference>
<keyword evidence="8" id="KW-0949">S-adenosyl-L-methionine</keyword>
<comment type="similarity">
    <text evidence="4">Belongs to the CFA/CMAS family.</text>
</comment>
<protein>
    <recommendedName>
        <fullName evidence="14">sphingolipid C(9)-methyltransferase</fullName>
        <ecNumber evidence="14">2.1.1.317</ecNumber>
    </recommendedName>
</protein>
<evidence type="ECO:0000256" key="12">
    <source>
        <dbReference type="ARBA" id="ARBA00023098"/>
    </source>
</evidence>
<feature type="non-terminal residue" evidence="15">
    <location>
        <position position="1"/>
    </location>
</feature>
<dbReference type="Gene3D" id="3.40.50.150">
    <property type="entry name" value="Vaccinia Virus protein VP39"/>
    <property type="match status" value="1"/>
</dbReference>
<dbReference type="Pfam" id="PF02353">
    <property type="entry name" value="CMAS"/>
    <property type="match status" value="1"/>
</dbReference>
<evidence type="ECO:0000256" key="9">
    <source>
        <dbReference type="ARBA" id="ARBA00022692"/>
    </source>
</evidence>
<evidence type="ECO:0000256" key="10">
    <source>
        <dbReference type="ARBA" id="ARBA00022919"/>
    </source>
</evidence>
<dbReference type="SUPFAM" id="SSF53335">
    <property type="entry name" value="S-adenosyl-L-methionine-dependent methyltransferases"/>
    <property type="match status" value="1"/>
</dbReference>
<keyword evidence="10" id="KW-0746">Sphingolipid metabolism</keyword>
<keyword evidence="5" id="KW-0444">Lipid biosynthesis</keyword>
<name>A0A0G4LC70_VERLO</name>
<evidence type="ECO:0000313" key="15">
    <source>
        <dbReference type="EMBL" id="CRK19504.1"/>
    </source>
</evidence>
<keyword evidence="7" id="KW-0808">Transferase</keyword>
<evidence type="ECO:0000256" key="7">
    <source>
        <dbReference type="ARBA" id="ARBA00022679"/>
    </source>
</evidence>
<dbReference type="SUPFAM" id="SSF54637">
    <property type="entry name" value="Thioesterase/thiol ester dehydrase-isomerase"/>
    <property type="match status" value="1"/>
</dbReference>
<dbReference type="Gene3D" id="3.10.129.10">
    <property type="entry name" value="Hotdog Thioesterase"/>
    <property type="match status" value="1"/>
</dbReference>
<dbReference type="EMBL" id="CVQI01010047">
    <property type="protein sequence ID" value="CRK19504.1"/>
    <property type="molecule type" value="Genomic_DNA"/>
</dbReference>
<proteinExistence type="inferred from homology"/>
<dbReference type="GO" id="GO:0032259">
    <property type="term" value="P:methylation"/>
    <property type="evidence" value="ECO:0007669"/>
    <property type="project" value="UniProtKB-KW"/>
</dbReference>
<dbReference type="GO" id="GO:0016020">
    <property type="term" value="C:membrane"/>
    <property type="evidence" value="ECO:0007669"/>
    <property type="project" value="UniProtKB-SubCell"/>
</dbReference>
<accession>A0A0G4LC70</accession>
<evidence type="ECO:0000256" key="3">
    <source>
        <dbReference type="ARBA" id="ARBA00004991"/>
    </source>
</evidence>
<keyword evidence="9" id="KW-0812">Transmembrane</keyword>
<comment type="pathway">
    <text evidence="2">Lipid metabolism; sphingolipid metabolism.</text>
</comment>
<evidence type="ECO:0000256" key="14">
    <source>
        <dbReference type="ARBA" id="ARBA00039020"/>
    </source>
</evidence>
<evidence type="ECO:0000256" key="4">
    <source>
        <dbReference type="ARBA" id="ARBA00010815"/>
    </source>
</evidence>
<evidence type="ECO:0000256" key="6">
    <source>
        <dbReference type="ARBA" id="ARBA00022603"/>
    </source>
</evidence>
<dbReference type="GO" id="GO:0006665">
    <property type="term" value="P:sphingolipid metabolic process"/>
    <property type="evidence" value="ECO:0007669"/>
    <property type="project" value="UniProtKB-KW"/>
</dbReference>
<evidence type="ECO:0000256" key="5">
    <source>
        <dbReference type="ARBA" id="ARBA00022516"/>
    </source>
</evidence>
<dbReference type="Proteomes" id="UP000045706">
    <property type="component" value="Unassembled WGS sequence"/>
</dbReference>
<reference evidence="16" key="1">
    <citation type="submission" date="2015-05" db="EMBL/GenBank/DDBJ databases">
        <authorList>
            <person name="Fogelqvist Johan"/>
        </authorList>
    </citation>
    <scope>NUCLEOTIDE SEQUENCE [LARGE SCALE GENOMIC DNA]</scope>
</reference>
<dbReference type="GO" id="GO:0008168">
    <property type="term" value="F:methyltransferase activity"/>
    <property type="evidence" value="ECO:0007669"/>
    <property type="project" value="UniProtKB-KW"/>
</dbReference>
<dbReference type="InterPro" id="IPR029063">
    <property type="entry name" value="SAM-dependent_MTases_sf"/>
</dbReference>
<evidence type="ECO:0000256" key="8">
    <source>
        <dbReference type="ARBA" id="ARBA00022691"/>
    </source>
</evidence>
<keyword evidence="13" id="KW-0472">Membrane</keyword>
<organism evidence="15 16">
    <name type="scientific">Verticillium longisporum</name>
    <name type="common">Verticillium dahliae var. longisporum</name>
    <dbReference type="NCBI Taxonomy" id="100787"/>
    <lineage>
        <taxon>Eukaryota</taxon>
        <taxon>Fungi</taxon>
        <taxon>Dikarya</taxon>
        <taxon>Ascomycota</taxon>
        <taxon>Pezizomycotina</taxon>
        <taxon>Sordariomycetes</taxon>
        <taxon>Hypocreomycetidae</taxon>
        <taxon>Glomerellales</taxon>
        <taxon>Plectosphaerellaceae</taxon>
        <taxon>Verticillium</taxon>
    </lineage>
</organism>
<dbReference type="InterPro" id="IPR052290">
    <property type="entry name" value="Sphingo_C9-MT"/>
</dbReference>
<evidence type="ECO:0000256" key="2">
    <source>
        <dbReference type="ARBA" id="ARBA00004760"/>
    </source>
</evidence>
<keyword evidence="6" id="KW-0489">Methyltransferase</keyword>
<gene>
    <name evidence="15" type="ORF">BN1723_017783</name>
</gene>
<dbReference type="EC" id="2.1.1.317" evidence="14"/>
<dbReference type="AlphaFoldDB" id="A0A0G4LC70"/>
<keyword evidence="11" id="KW-1133">Transmembrane helix</keyword>
<comment type="subcellular location">
    <subcellularLocation>
        <location evidence="1">Membrane</location>
        <topology evidence="1">Multi-pass membrane protein</topology>
    </subcellularLocation>
</comment>
<evidence type="ECO:0000313" key="16">
    <source>
        <dbReference type="Proteomes" id="UP000045706"/>
    </source>
</evidence>
<dbReference type="InterPro" id="IPR029069">
    <property type="entry name" value="HotDog_dom_sf"/>
</dbReference>
<dbReference type="PANTHER" id="PTHR45197">
    <property type="entry name" value="SYNTHASE, PUTATIVE (AFU_ORTHOLOGUE AFUA_7G04190)-RELATED"/>
    <property type="match status" value="1"/>
</dbReference>
<evidence type="ECO:0000256" key="1">
    <source>
        <dbReference type="ARBA" id="ARBA00004141"/>
    </source>
</evidence>
<evidence type="ECO:0000256" key="13">
    <source>
        <dbReference type="ARBA" id="ARBA00023136"/>
    </source>
</evidence>
<sequence>GHHLVYFPIQARPSELHPDGTDADHWPGRPFMRRMWAGGEVRFRPGWEKDMPLDGREAVCTETVEEVRLSGEGDKAKAFVDVWRRYTVADGKGGDAAPAIEERRTLVFMPEVEALTSDAAAAAAKSPPRIIKSPHTPDYAFALTPNRALLANFSALTYNAHSIHLDAALTLAEGHRALLVHGPLTLALAFAALRGAAPREGVRRLEYRNVRPLYCGDRLRVCVREKEAGSRTGAADERRWDVWVEGPAGGMAVKGTAFNGDALEVLEYRHDWAAFHFTLSLFKFVLFQFAPEVIMHSRSQDEEQVRDHYDRGDDFYGWFLGPRMIYTSGIISDIHREETLEEMQDNKLAIVCEKIGLQPGDTLLDMGCGWGTLARFASEFYGAKATGVTLGRNQTAWGNNAMRKAGIPEEQSKIVCCDYRDTPTIPGGYKKITCLEMGEHRRARLSKTAASGLRFFFESRHAPRTLSRSPMAFFVSADLSSLASRSWFANTSSA</sequence>
<keyword evidence="12" id="KW-0443">Lipid metabolism</keyword>